<dbReference type="InterPro" id="IPR011013">
    <property type="entry name" value="Gal_mutarotase_sf_dom"/>
</dbReference>
<dbReference type="Gene3D" id="2.70.98.10">
    <property type="match status" value="1"/>
</dbReference>
<evidence type="ECO:0000313" key="2">
    <source>
        <dbReference type="Proteomes" id="UP000198307"/>
    </source>
</evidence>
<dbReference type="SUPFAM" id="SSF74650">
    <property type="entry name" value="Galactose mutarotase-like"/>
    <property type="match status" value="1"/>
</dbReference>
<organism evidence="1 2">
    <name type="scientific">Paracoccus seriniphilus</name>
    <dbReference type="NCBI Taxonomy" id="184748"/>
    <lineage>
        <taxon>Bacteria</taxon>
        <taxon>Pseudomonadati</taxon>
        <taxon>Pseudomonadota</taxon>
        <taxon>Alphaproteobacteria</taxon>
        <taxon>Rhodobacterales</taxon>
        <taxon>Paracoccaceae</taxon>
        <taxon>Paracoccus</taxon>
    </lineage>
</organism>
<dbReference type="AlphaFoldDB" id="A0A239PZ42"/>
<reference evidence="1 2" key="1">
    <citation type="submission" date="2017-07" db="EMBL/GenBank/DDBJ databases">
        <authorList>
            <person name="Sun Z.S."/>
            <person name="Albrecht U."/>
            <person name="Echele G."/>
            <person name="Lee C.C."/>
        </authorList>
    </citation>
    <scope>NUCLEOTIDE SEQUENCE [LARGE SCALE GENOMIC DNA]</scope>
    <source>
        <strain evidence="1 2">DSM 14827</strain>
    </source>
</reference>
<protein>
    <submittedName>
        <fullName evidence="1">Monosaccharide-transporting ATPase</fullName>
    </submittedName>
</protein>
<dbReference type="Proteomes" id="UP000198307">
    <property type="component" value="Unassembled WGS sequence"/>
</dbReference>
<proteinExistence type="predicted"/>
<dbReference type="OrthoDB" id="146552at2"/>
<dbReference type="GO" id="GO:0030246">
    <property type="term" value="F:carbohydrate binding"/>
    <property type="evidence" value="ECO:0007669"/>
    <property type="project" value="InterPro"/>
</dbReference>
<dbReference type="CDD" id="cd09269">
    <property type="entry name" value="deoxyribose_mutarotase"/>
    <property type="match status" value="1"/>
</dbReference>
<dbReference type="GO" id="GO:0005975">
    <property type="term" value="P:carbohydrate metabolic process"/>
    <property type="evidence" value="ECO:0007669"/>
    <property type="project" value="InterPro"/>
</dbReference>
<dbReference type="RefSeq" id="WP_089345087.1">
    <property type="nucleotide sequence ID" value="NZ_CP067131.1"/>
</dbReference>
<dbReference type="InterPro" id="IPR014718">
    <property type="entry name" value="GH-type_carb-bd"/>
</dbReference>
<dbReference type="Pfam" id="PF14486">
    <property type="entry name" value="DUF4432"/>
    <property type="match status" value="1"/>
</dbReference>
<name>A0A239PZ42_9RHOB</name>
<dbReference type="InterPro" id="IPR027839">
    <property type="entry name" value="DUF4432"/>
</dbReference>
<dbReference type="EMBL" id="FZQB01000011">
    <property type="protein sequence ID" value="SNT75515.1"/>
    <property type="molecule type" value="Genomic_DNA"/>
</dbReference>
<accession>A0A239PZ42</accession>
<evidence type="ECO:0000313" key="1">
    <source>
        <dbReference type="EMBL" id="SNT75515.1"/>
    </source>
</evidence>
<dbReference type="GO" id="GO:0003824">
    <property type="term" value="F:catalytic activity"/>
    <property type="evidence" value="ECO:0007669"/>
    <property type="project" value="InterPro"/>
</dbReference>
<keyword evidence="2" id="KW-1185">Reference proteome</keyword>
<sequence>MTDIFPDTTLPLSPDLFPTGWTRVLAENAAFRIEAFRFPTGVEGLKVTNRRGMITVLPYLGQMIWDAEFDGRSLAMGNAFAAPRHGASILETYGAFAYHAGLLRNGTPGPEDSHALHGEMPVAAMDSACLLLGQDDAGNFVEISGQVEYVMGFGAHYMARPRIRLRADSGLIDVEMQVENLSAHPMELMYMLHANFDFVADARIHQPAPFSPTHTQVRKAIPGHVTPSAEFLALLDDLAENPARMAQLSEPDLYAPEQVFYIKGLGVDGQDRTRLAMELPEGGAFSVEYAPQDLPHCVRWILNDGDAQVAAFALPSTCEPEGYTAEKAKGHVRMLAPGEVARFPVTLGYLGAHEAPAVLDEIARLDKGES</sequence>
<gene>
    <name evidence="1" type="ORF">SAMN05444959_11184</name>
</gene>